<dbReference type="PANTHER" id="PTHR42718:SF35">
    <property type="entry name" value="BLL0718 PROTEIN"/>
    <property type="match status" value="1"/>
</dbReference>
<evidence type="ECO:0000256" key="5">
    <source>
        <dbReference type="ARBA" id="ARBA00023251"/>
    </source>
</evidence>
<gene>
    <name evidence="8" type="ORF">ACFQVC_28750</name>
</gene>
<reference evidence="9" key="1">
    <citation type="journal article" date="2019" name="Int. J. Syst. Evol. Microbiol.">
        <title>The Global Catalogue of Microorganisms (GCM) 10K type strain sequencing project: providing services to taxonomists for standard genome sequencing and annotation.</title>
        <authorList>
            <consortium name="The Broad Institute Genomics Platform"/>
            <consortium name="The Broad Institute Genome Sequencing Center for Infectious Disease"/>
            <person name="Wu L."/>
            <person name="Ma J."/>
        </authorList>
    </citation>
    <scope>NUCLEOTIDE SEQUENCE [LARGE SCALE GENOMIC DNA]</scope>
    <source>
        <strain evidence="9">SYNS20</strain>
    </source>
</reference>
<dbReference type="PROSITE" id="PS50850">
    <property type="entry name" value="MFS"/>
    <property type="match status" value="1"/>
</dbReference>
<dbReference type="InterPro" id="IPR011701">
    <property type="entry name" value="MFS"/>
</dbReference>
<evidence type="ECO:0000313" key="8">
    <source>
        <dbReference type="EMBL" id="MFC7308200.1"/>
    </source>
</evidence>
<feature type="transmembrane region" description="Helical" evidence="6">
    <location>
        <begin position="376"/>
        <end position="398"/>
    </location>
</feature>
<feature type="domain" description="Major facilitator superfamily (MFS) profile" evidence="7">
    <location>
        <begin position="24"/>
        <end position="473"/>
    </location>
</feature>
<dbReference type="SUPFAM" id="SSF103473">
    <property type="entry name" value="MFS general substrate transporter"/>
    <property type="match status" value="1"/>
</dbReference>
<feature type="transmembrane region" description="Helical" evidence="6">
    <location>
        <begin position="179"/>
        <end position="199"/>
    </location>
</feature>
<feature type="transmembrane region" description="Helical" evidence="6">
    <location>
        <begin position="211"/>
        <end position="228"/>
    </location>
</feature>
<proteinExistence type="predicted"/>
<evidence type="ECO:0000313" key="9">
    <source>
        <dbReference type="Proteomes" id="UP001596523"/>
    </source>
</evidence>
<evidence type="ECO:0000256" key="3">
    <source>
        <dbReference type="ARBA" id="ARBA00022989"/>
    </source>
</evidence>
<feature type="transmembrane region" description="Helical" evidence="6">
    <location>
        <begin position="351"/>
        <end position="370"/>
    </location>
</feature>
<feature type="transmembrane region" description="Helical" evidence="6">
    <location>
        <begin position="147"/>
        <end position="167"/>
    </location>
</feature>
<dbReference type="InterPro" id="IPR036259">
    <property type="entry name" value="MFS_trans_sf"/>
</dbReference>
<comment type="caution">
    <text evidence="8">The sequence shown here is derived from an EMBL/GenBank/DDBJ whole genome shotgun (WGS) entry which is preliminary data.</text>
</comment>
<feature type="transmembrane region" description="Helical" evidence="6">
    <location>
        <begin position="450"/>
        <end position="469"/>
    </location>
</feature>
<feature type="transmembrane region" description="Helical" evidence="6">
    <location>
        <begin position="419"/>
        <end position="438"/>
    </location>
</feature>
<name>A0ABW2JS70_9ACTN</name>
<accession>A0ABW2JS70</accession>
<keyword evidence="2 6" id="KW-0812">Transmembrane</keyword>
<dbReference type="PANTHER" id="PTHR42718">
    <property type="entry name" value="MAJOR FACILITATOR SUPERFAMILY MULTIDRUG TRANSPORTER MFSC"/>
    <property type="match status" value="1"/>
</dbReference>
<feature type="transmembrane region" description="Helical" evidence="6">
    <location>
        <begin position="115"/>
        <end position="135"/>
    </location>
</feature>
<evidence type="ECO:0000256" key="4">
    <source>
        <dbReference type="ARBA" id="ARBA00023136"/>
    </source>
</evidence>
<feature type="transmembrane region" description="Helical" evidence="6">
    <location>
        <begin position="90"/>
        <end position="109"/>
    </location>
</feature>
<sequence>MSVSPPPPTSAAASTTAPARIGAVVGFMAFVELTSGIFQGFVPPLLPSIAGLHQVSAGDIALVTSLQLLAAAVCVPVLTKFGDMYGHRRILRIALGVVVLGSLLVAFAPSYELLLLGRVLTGPLSAWLPLEIAITRDKVHGDAGRRAIGLLVGCLIGGVALGSLMAGPAEDLLGGVRPALLVLTVFAVLAFTCAVFLIPETSTRAAQRIDGVGFAGLAVALLLLQYGLSQTSKLGWGSSTVLGCLLAGLSVLAAWAWWELRTEQPAVDLRVIGHRSMWPVQLAAMLFAIALFGSQSPNSTFLATSSGEAGYGFGLDTTGIALLTLPNQIASVIGASLHARLAARIGLHRTIAVGAVLLAAGYGALCLAHGSEAAFAATATLVGLGVGLMSGGFPSLVAERAPAGQTAIAAGIYNTVRSLAGGIAGGLFAVVLSNVLLANSPLPSVGAYRLVWLTCALSGLGAAGLVLFARRRTTD</sequence>
<dbReference type="Proteomes" id="UP001596523">
    <property type="component" value="Unassembled WGS sequence"/>
</dbReference>
<protein>
    <submittedName>
        <fullName evidence="8">MFS transporter</fullName>
    </submittedName>
</protein>
<dbReference type="InterPro" id="IPR020846">
    <property type="entry name" value="MFS_dom"/>
</dbReference>
<feature type="transmembrane region" description="Helical" evidence="6">
    <location>
        <begin position="278"/>
        <end position="297"/>
    </location>
</feature>
<keyword evidence="5" id="KW-0046">Antibiotic resistance</keyword>
<keyword evidence="3 6" id="KW-1133">Transmembrane helix</keyword>
<comment type="subcellular location">
    <subcellularLocation>
        <location evidence="1">Cell membrane</location>
        <topology evidence="1">Multi-pass membrane protein</topology>
    </subcellularLocation>
</comment>
<evidence type="ECO:0000256" key="6">
    <source>
        <dbReference type="SAM" id="Phobius"/>
    </source>
</evidence>
<keyword evidence="4 6" id="KW-0472">Membrane</keyword>
<evidence type="ECO:0000256" key="1">
    <source>
        <dbReference type="ARBA" id="ARBA00004651"/>
    </source>
</evidence>
<dbReference type="Gene3D" id="1.20.1250.20">
    <property type="entry name" value="MFS general substrate transporter like domains"/>
    <property type="match status" value="2"/>
</dbReference>
<organism evidence="8 9">
    <name type="scientific">Streptomyces monticola</name>
    <dbReference type="NCBI Taxonomy" id="2666263"/>
    <lineage>
        <taxon>Bacteria</taxon>
        <taxon>Bacillati</taxon>
        <taxon>Actinomycetota</taxon>
        <taxon>Actinomycetes</taxon>
        <taxon>Kitasatosporales</taxon>
        <taxon>Streptomycetaceae</taxon>
        <taxon>Streptomyces</taxon>
    </lineage>
</organism>
<dbReference type="Pfam" id="PF07690">
    <property type="entry name" value="MFS_1"/>
    <property type="match status" value="1"/>
</dbReference>
<feature type="transmembrane region" description="Helical" evidence="6">
    <location>
        <begin position="60"/>
        <end position="78"/>
    </location>
</feature>
<evidence type="ECO:0000259" key="7">
    <source>
        <dbReference type="PROSITE" id="PS50850"/>
    </source>
</evidence>
<feature type="transmembrane region" description="Helical" evidence="6">
    <location>
        <begin position="317"/>
        <end position="339"/>
    </location>
</feature>
<feature type="transmembrane region" description="Helical" evidence="6">
    <location>
        <begin position="234"/>
        <end position="258"/>
    </location>
</feature>
<feature type="transmembrane region" description="Helical" evidence="6">
    <location>
        <begin position="21"/>
        <end position="40"/>
    </location>
</feature>
<dbReference type="EMBL" id="JBHTCF010000014">
    <property type="protein sequence ID" value="MFC7308200.1"/>
    <property type="molecule type" value="Genomic_DNA"/>
</dbReference>
<dbReference type="RefSeq" id="WP_381835966.1">
    <property type="nucleotide sequence ID" value="NZ_JBHTCF010000014.1"/>
</dbReference>
<evidence type="ECO:0000256" key="2">
    <source>
        <dbReference type="ARBA" id="ARBA00022692"/>
    </source>
</evidence>
<keyword evidence="9" id="KW-1185">Reference proteome</keyword>